<feature type="active site" description="Proton acceptor" evidence="8">
    <location>
        <position position="221"/>
    </location>
</feature>
<feature type="binding site" evidence="8">
    <location>
        <begin position="212"/>
        <end position="213"/>
    </location>
    <ligand>
        <name>substrate</name>
    </ligand>
</feature>
<evidence type="ECO:0000256" key="8">
    <source>
        <dbReference type="HAMAP-Rule" id="MF_00197"/>
    </source>
</evidence>
<feature type="binding site" evidence="8">
    <location>
        <begin position="222"/>
        <end position="223"/>
    </location>
    <ligand>
        <name>substrate</name>
    </ligand>
</feature>
<dbReference type="InterPro" id="IPR001653">
    <property type="entry name" value="DAP_epimerase_DapF"/>
</dbReference>
<sequence>MTDPLEPLEGRPFWIMDGAGNDFVIVDLRDGGTMTTDAARALGDRSGPYGCDQVIGLIEGPAMRIWNADGSEAGACGNAARCIASLLFDEEGGEILRFGSPSGELHASRASGQIEVDMGAPRLGWRDIPLSEAVDDTIALPLPPGLLQRHGLEPPAGVSMGNPHAVFFVTDAEATDLAAFGPTIENHALFPERCNVSVVSREDGGLRLRTWERGVGITRACGTAACATLVSAARRGLTGRSSAIRADGGTLHITWDEKTGHVLMAGPVQLRRKGVF</sequence>
<comment type="pathway">
    <text evidence="1 8">Amino-acid biosynthesis; L-lysine biosynthesis via DAP pathway; DL-2,6-diaminopimelate from LL-2,6-diaminopimelate: step 1/1.</text>
</comment>
<feature type="binding site" evidence="8">
    <location>
        <position position="67"/>
    </location>
    <ligand>
        <name>substrate</name>
    </ligand>
</feature>
<dbReference type="PANTHER" id="PTHR31689">
    <property type="entry name" value="DIAMINOPIMELATE EPIMERASE, CHLOROPLASTIC"/>
    <property type="match status" value="1"/>
</dbReference>
<feature type="binding site" evidence="8">
    <location>
        <begin position="77"/>
        <end position="78"/>
    </location>
    <ligand>
        <name>substrate</name>
    </ligand>
</feature>
<reference evidence="11" key="1">
    <citation type="journal article" date="2019" name="Int. J. Syst. Evol. Microbiol.">
        <title>The Global Catalogue of Microorganisms (GCM) 10K type strain sequencing project: providing services to taxonomists for standard genome sequencing and annotation.</title>
        <authorList>
            <consortium name="The Broad Institute Genomics Platform"/>
            <consortium name="The Broad Institute Genome Sequencing Center for Infectious Disease"/>
            <person name="Wu L."/>
            <person name="Ma J."/>
        </authorList>
    </citation>
    <scope>NUCLEOTIDE SEQUENCE [LARGE SCALE GENOMIC DNA]</scope>
    <source>
        <strain evidence="11">KCTC 22245</strain>
    </source>
</reference>
<feature type="binding site" evidence="8">
    <location>
        <position position="21"/>
    </location>
    <ligand>
        <name>substrate</name>
    </ligand>
</feature>
<evidence type="ECO:0000256" key="2">
    <source>
        <dbReference type="ARBA" id="ARBA00010219"/>
    </source>
</evidence>
<evidence type="ECO:0000256" key="9">
    <source>
        <dbReference type="PROSITE-ProRule" id="PRU10125"/>
    </source>
</evidence>
<dbReference type="Pfam" id="PF01678">
    <property type="entry name" value="DAP_epimerase"/>
    <property type="match status" value="2"/>
</dbReference>
<feature type="binding site" evidence="8">
    <location>
        <position position="195"/>
    </location>
    <ligand>
        <name>substrate</name>
    </ligand>
</feature>
<evidence type="ECO:0000256" key="7">
    <source>
        <dbReference type="ARBA" id="ARBA00051712"/>
    </source>
</evidence>
<dbReference type="EC" id="5.1.1.7" evidence="3 8"/>
<feature type="binding site" evidence="8">
    <location>
        <position position="162"/>
    </location>
    <ligand>
        <name>substrate</name>
    </ligand>
</feature>
<evidence type="ECO:0000313" key="11">
    <source>
        <dbReference type="Proteomes" id="UP001595607"/>
    </source>
</evidence>
<keyword evidence="4 8" id="KW-0028">Amino-acid biosynthesis</keyword>
<feature type="active site" description="Proton donor" evidence="8">
    <location>
        <position position="76"/>
    </location>
</feature>
<accession>A0ABV7M9W5</accession>
<organism evidence="10 11">
    <name type="scientific">Parvularcula lutaonensis</name>
    <dbReference type="NCBI Taxonomy" id="491923"/>
    <lineage>
        <taxon>Bacteria</taxon>
        <taxon>Pseudomonadati</taxon>
        <taxon>Pseudomonadota</taxon>
        <taxon>Alphaproteobacteria</taxon>
        <taxon>Parvularculales</taxon>
        <taxon>Parvularculaceae</taxon>
        <taxon>Parvularcula</taxon>
    </lineage>
</organism>
<protein>
    <recommendedName>
        <fullName evidence="3 8">Diaminopimelate epimerase</fullName>
        <shortName evidence="8">DAP epimerase</shortName>
        <ecNumber evidence="3 8">5.1.1.7</ecNumber>
    </recommendedName>
    <alternativeName>
        <fullName evidence="8">PLP-independent amino acid racemase</fullName>
    </alternativeName>
</protein>
<comment type="catalytic activity">
    <reaction evidence="7 8">
        <text>(2S,6S)-2,6-diaminopimelate = meso-2,6-diaminopimelate</text>
        <dbReference type="Rhea" id="RHEA:15393"/>
        <dbReference type="ChEBI" id="CHEBI:57609"/>
        <dbReference type="ChEBI" id="CHEBI:57791"/>
        <dbReference type="EC" id="5.1.1.7"/>
    </reaction>
</comment>
<name>A0ABV7M9W5_9PROT</name>
<feature type="active site" evidence="9">
    <location>
        <position position="76"/>
    </location>
</feature>
<feature type="site" description="Could be important to modulate the pK values of the two catalytic cysteine residues" evidence="8">
    <location>
        <position position="212"/>
    </location>
</feature>
<dbReference type="Proteomes" id="UP001595607">
    <property type="component" value="Unassembled WGS sequence"/>
</dbReference>
<dbReference type="EMBL" id="JBHRVA010000002">
    <property type="protein sequence ID" value="MFC3302135.1"/>
    <property type="molecule type" value="Genomic_DNA"/>
</dbReference>
<evidence type="ECO:0000256" key="5">
    <source>
        <dbReference type="ARBA" id="ARBA00023154"/>
    </source>
</evidence>
<evidence type="ECO:0000256" key="1">
    <source>
        <dbReference type="ARBA" id="ARBA00005196"/>
    </source>
</evidence>
<dbReference type="Gene3D" id="3.10.310.10">
    <property type="entry name" value="Diaminopimelate Epimerase, Chain A, domain 1"/>
    <property type="match status" value="2"/>
</dbReference>
<keyword evidence="8" id="KW-0963">Cytoplasm</keyword>
<comment type="subcellular location">
    <subcellularLocation>
        <location evidence="8">Cytoplasm</location>
    </subcellularLocation>
</comment>
<feature type="binding site" evidence="8">
    <location>
        <position position="53"/>
    </location>
    <ligand>
        <name>substrate</name>
    </ligand>
</feature>
<dbReference type="PANTHER" id="PTHR31689:SF0">
    <property type="entry name" value="DIAMINOPIMELATE EPIMERASE"/>
    <property type="match status" value="1"/>
</dbReference>
<evidence type="ECO:0000313" key="10">
    <source>
        <dbReference type="EMBL" id="MFC3302135.1"/>
    </source>
</evidence>
<dbReference type="RefSeq" id="WP_189574455.1">
    <property type="nucleotide sequence ID" value="NZ_BMXU01000001.1"/>
</dbReference>
<dbReference type="NCBIfam" id="TIGR00652">
    <property type="entry name" value="DapF"/>
    <property type="match status" value="1"/>
</dbReference>
<dbReference type="PROSITE" id="PS01326">
    <property type="entry name" value="DAP_EPIMERASE"/>
    <property type="match status" value="1"/>
</dbReference>
<proteinExistence type="inferred from homology"/>
<keyword evidence="5 8" id="KW-0457">Lysine biosynthesis</keyword>
<gene>
    <name evidence="8 10" type="primary">dapF</name>
    <name evidence="10" type="ORF">ACFONP_05250</name>
</gene>
<dbReference type="HAMAP" id="MF_00197">
    <property type="entry name" value="DAP_epimerase"/>
    <property type="match status" value="1"/>
</dbReference>
<comment type="similarity">
    <text evidence="2 8">Belongs to the diaminopimelate epimerase family.</text>
</comment>
<evidence type="ECO:0000256" key="6">
    <source>
        <dbReference type="ARBA" id="ARBA00023235"/>
    </source>
</evidence>
<dbReference type="GO" id="GO:0008837">
    <property type="term" value="F:diaminopimelate epimerase activity"/>
    <property type="evidence" value="ECO:0007669"/>
    <property type="project" value="UniProtKB-EC"/>
</dbReference>
<dbReference type="SUPFAM" id="SSF54506">
    <property type="entry name" value="Diaminopimelate epimerase-like"/>
    <property type="match status" value="2"/>
</dbReference>
<keyword evidence="11" id="KW-1185">Reference proteome</keyword>
<evidence type="ECO:0000256" key="3">
    <source>
        <dbReference type="ARBA" id="ARBA00013080"/>
    </source>
</evidence>
<feature type="site" description="Could be important to modulate the pK values of the two catalytic cysteine residues" evidence="8">
    <location>
        <position position="164"/>
    </location>
</feature>
<dbReference type="InterPro" id="IPR018510">
    <property type="entry name" value="DAP_epimerase_AS"/>
</dbReference>
<comment type="function">
    <text evidence="8">Catalyzes the stereoinversion of LL-2,6-diaminopimelate (L,L-DAP) to meso-diaminopimelate (meso-DAP), a precursor of L-lysine and an essential component of the bacterial peptidoglycan.</text>
</comment>
<keyword evidence="6 8" id="KW-0413">Isomerase</keyword>
<comment type="caution">
    <text evidence="10">The sequence shown here is derived from an EMBL/GenBank/DDBJ whole genome shotgun (WGS) entry which is preliminary data.</text>
</comment>
<comment type="subunit">
    <text evidence="8">Homodimer.</text>
</comment>
<evidence type="ECO:0000256" key="4">
    <source>
        <dbReference type="ARBA" id="ARBA00022605"/>
    </source>
</evidence>